<reference evidence="1 2" key="1">
    <citation type="submission" date="2024-05" db="EMBL/GenBank/DDBJ databases">
        <authorList>
            <person name="Wallberg A."/>
        </authorList>
    </citation>
    <scope>NUCLEOTIDE SEQUENCE [LARGE SCALE GENOMIC DNA]</scope>
</reference>
<accession>A0AAV2QEI7</accession>
<proteinExistence type="predicted"/>
<comment type="caution">
    <text evidence="1">The sequence shown here is derived from an EMBL/GenBank/DDBJ whole genome shotgun (WGS) entry which is preliminary data.</text>
</comment>
<sequence length="166" mass="17682">MEETSTGNNNTKLSGLGLNRLKLSRPWNTAKISVEHSVVPSSSGIINVSNVSLKESSSGSTAGPITRTLQQIGKFFNSGNITSGHISETTGVISLAPSLTRARTTSISGDTLAPINESFTTLKNEFLSPPMNESFSRRDSFGRTYSFTRCASFSNSNSFTSPSFGS</sequence>
<keyword evidence="2" id="KW-1185">Reference proteome</keyword>
<evidence type="ECO:0000313" key="2">
    <source>
        <dbReference type="Proteomes" id="UP001497623"/>
    </source>
</evidence>
<dbReference type="Proteomes" id="UP001497623">
    <property type="component" value="Unassembled WGS sequence"/>
</dbReference>
<gene>
    <name evidence="1" type="ORF">MNOR_LOCUS12006</name>
</gene>
<dbReference type="AlphaFoldDB" id="A0AAV2QEI7"/>
<evidence type="ECO:0000313" key="1">
    <source>
        <dbReference type="EMBL" id="CAL4082829.1"/>
    </source>
</evidence>
<dbReference type="EMBL" id="CAXKWB010006442">
    <property type="protein sequence ID" value="CAL4082829.1"/>
    <property type="molecule type" value="Genomic_DNA"/>
</dbReference>
<protein>
    <submittedName>
        <fullName evidence="1">Uncharacterized protein</fullName>
    </submittedName>
</protein>
<organism evidence="1 2">
    <name type="scientific">Meganyctiphanes norvegica</name>
    <name type="common">Northern krill</name>
    <name type="synonym">Thysanopoda norvegica</name>
    <dbReference type="NCBI Taxonomy" id="48144"/>
    <lineage>
        <taxon>Eukaryota</taxon>
        <taxon>Metazoa</taxon>
        <taxon>Ecdysozoa</taxon>
        <taxon>Arthropoda</taxon>
        <taxon>Crustacea</taxon>
        <taxon>Multicrustacea</taxon>
        <taxon>Malacostraca</taxon>
        <taxon>Eumalacostraca</taxon>
        <taxon>Eucarida</taxon>
        <taxon>Euphausiacea</taxon>
        <taxon>Euphausiidae</taxon>
        <taxon>Meganyctiphanes</taxon>
    </lineage>
</organism>
<name>A0AAV2QEI7_MEGNR</name>